<evidence type="ECO:0000256" key="4">
    <source>
        <dbReference type="RuleBase" id="RU003690"/>
    </source>
</evidence>
<evidence type="ECO:0000256" key="2">
    <source>
        <dbReference type="ARBA" id="ARBA00022801"/>
    </source>
</evidence>
<dbReference type="GO" id="GO:0005975">
    <property type="term" value="P:carbohydrate metabolic process"/>
    <property type="evidence" value="ECO:0007669"/>
    <property type="project" value="InterPro"/>
</dbReference>
<reference evidence="6" key="1">
    <citation type="submission" date="2023-03" db="EMBL/GenBank/DDBJ databases">
        <authorList>
            <person name="Julca I."/>
        </authorList>
    </citation>
    <scope>NUCLEOTIDE SEQUENCE</scope>
</reference>
<keyword evidence="3" id="KW-0326">Glycosidase</keyword>
<feature type="compositionally biased region" description="Low complexity" evidence="5">
    <location>
        <begin position="595"/>
        <end position="606"/>
    </location>
</feature>
<proteinExistence type="inferred from homology"/>
<name>A0AAV1BW84_OLDCO</name>
<organism evidence="6 7">
    <name type="scientific">Oldenlandia corymbosa var. corymbosa</name>
    <dbReference type="NCBI Taxonomy" id="529605"/>
    <lineage>
        <taxon>Eukaryota</taxon>
        <taxon>Viridiplantae</taxon>
        <taxon>Streptophyta</taxon>
        <taxon>Embryophyta</taxon>
        <taxon>Tracheophyta</taxon>
        <taxon>Spermatophyta</taxon>
        <taxon>Magnoliopsida</taxon>
        <taxon>eudicotyledons</taxon>
        <taxon>Gunneridae</taxon>
        <taxon>Pentapetalae</taxon>
        <taxon>asterids</taxon>
        <taxon>lamiids</taxon>
        <taxon>Gentianales</taxon>
        <taxon>Rubiaceae</taxon>
        <taxon>Rubioideae</taxon>
        <taxon>Spermacoceae</taxon>
        <taxon>Hedyotis-Oldenlandia complex</taxon>
        <taxon>Oldenlandia</taxon>
    </lineage>
</organism>
<dbReference type="GO" id="GO:0009821">
    <property type="term" value="P:alkaloid biosynthetic process"/>
    <property type="evidence" value="ECO:0007669"/>
    <property type="project" value="UniProtKB-ARBA"/>
</dbReference>
<dbReference type="Proteomes" id="UP001161247">
    <property type="component" value="Chromosome 1"/>
</dbReference>
<keyword evidence="2" id="KW-0378">Hydrolase</keyword>
<dbReference type="AlphaFoldDB" id="A0AAV1BW84"/>
<evidence type="ECO:0000313" key="7">
    <source>
        <dbReference type="Proteomes" id="UP001161247"/>
    </source>
</evidence>
<dbReference type="PRINTS" id="PR00131">
    <property type="entry name" value="GLHYDRLASE1"/>
</dbReference>
<dbReference type="EMBL" id="OX459118">
    <property type="protein sequence ID" value="CAI9087584.1"/>
    <property type="molecule type" value="Genomic_DNA"/>
</dbReference>
<dbReference type="FunFam" id="3.20.20.80:FF:000020">
    <property type="entry name" value="Beta-glucosidase 12"/>
    <property type="match status" value="1"/>
</dbReference>
<dbReference type="InterPro" id="IPR017853">
    <property type="entry name" value="GH"/>
</dbReference>
<dbReference type="PANTHER" id="PTHR10353:SF137">
    <property type="entry name" value="MYROSINASE 3-RELATED"/>
    <property type="match status" value="1"/>
</dbReference>
<feature type="region of interest" description="Disordered" evidence="5">
    <location>
        <begin position="216"/>
        <end position="259"/>
    </location>
</feature>
<evidence type="ECO:0000256" key="1">
    <source>
        <dbReference type="ARBA" id="ARBA00010838"/>
    </source>
</evidence>
<feature type="compositionally biased region" description="Low complexity" evidence="5">
    <location>
        <begin position="226"/>
        <end position="236"/>
    </location>
</feature>
<keyword evidence="7" id="KW-1185">Reference proteome</keyword>
<dbReference type="SUPFAM" id="SSF51445">
    <property type="entry name" value="(Trans)glycosidases"/>
    <property type="match status" value="1"/>
</dbReference>
<dbReference type="InterPro" id="IPR033132">
    <property type="entry name" value="GH_1_N_CS"/>
</dbReference>
<dbReference type="PROSITE" id="PS00653">
    <property type="entry name" value="GLYCOSYL_HYDROL_F1_2"/>
    <property type="match status" value="1"/>
</dbReference>
<accession>A0AAV1BW84</accession>
<dbReference type="GO" id="GO:0008422">
    <property type="term" value="F:beta-glucosidase activity"/>
    <property type="evidence" value="ECO:0007669"/>
    <property type="project" value="UniProtKB-ARBA"/>
</dbReference>
<dbReference type="InterPro" id="IPR001360">
    <property type="entry name" value="Glyco_hydro_1"/>
</dbReference>
<evidence type="ECO:0000313" key="6">
    <source>
        <dbReference type="EMBL" id="CAI9087584.1"/>
    </source>
</evidence>
<protein>
    <submittedName>
        <fullName evidence="6">OLC1v1021692C2</fullName>
    </submittedName>
</protein>
<sequence length="635" mass="72021">MDMDALAANFLAGGPAAFIRRSDFGKDFVFGSATAAFQIEGAPDKDGRGDSIWDVFAKENNLFHPYHEDAVNHYEKFEEDVKLMKEIGFDAYRFSISWPRILPTGKIESRNQQGINYYKRLLTKLKENGIVPYVTLFHWDLPQNLQDEYNGFLDRRIAEDFGVYADVCFQEFGEYVDHWITMNEPFTFAYSAHVDKVHAPGLGTVKDHLFGTGTTDTAKSTKTEESSNAVDNGVDAGADEDDDDDDGGSIFHPSRSTVHPKSTRNKVMVFKATGSSWASEAEYIDEFAYPYIVTHNQLLAHAKAVEIFKQKYQDPAKKKKIGITLVSMWFEPRNPDDEKDKAAALRALDFFIGWYLAPLVHGDYPQSMREYVNPDHLPKMDDADRKAIQGSYDFIGVNYYTARYVAHSEPKEKHKKIGRNYVTDQKLKYYESRIENGVEVPIGKDRGASEWLISYPKGILGLLLYIKENYNDPLIYITENGIDDHDDDSARLWTSFFDRKRVAHIHDHLIYLLEAKRQGVNVKGYFVWSLLDNFEWNNGFHARFGLVYIDYNNGAKRHPKLSAAWLKRFLAENGVSPAPGSSGNSGIPVDSGVGANNNNNQTSAQTNSPGNCFSPIFVTFNGIKDVFAHFFLNLF</sequence>
<gene>
    <name evidence="6" type="ORF">OLC1_LOCUS368</name>
</gene>
<dbReference type="PANTHER" id="PTHR10353">
    <property type="entry name" value="GLYCOSYL HYDROLASE"/>
    <property type="match status" value="1"/>
</dbReference>
<comment type="similarity">
    <text evidence="1 4">Belongs to the glycosyl hydrolase 1 family.</text>
</comment>
<dbReference type="Gene3D" id="3.20.20.80">
    <property type="entry name" value="Glycosidases"/>
    <property type="match status" value="2"/>
</dbReference>
<evidence type="ECO:0000256" key="3">
    <source>
        <dbReference type="ARBA" id="ARBA00023295"/>
    </source>
</evidence>
<dbReference type="Pfam" id="PF00232">
    <property type="entry name" value="Glyco_hydro_1"/>
    <property type="match status" value="2"/>
</dbReference>
<feature type="compositionally biased region" description="Acidic residues" evidence="5">
    <location>
        <begin position="237"/>
        <end position="247"/>
    </location>
</feature>
<evidence type="ECO:0000256" key="5">
    <source>
        <dbReference type="SAM" id="MobiDB-lite"/>
    </source>
</evidence>
<feature type="region of interest" description="Disordered" evidence="5">
    <location>
        <begin position="576"/>
        <end position="606"/>
    </location>
</feature>